<evidence type="ECO:0000256" key="1">
    <source>
        <dbReference type="SAM" id="MobiDB-lite"/>
    </source>
</evidence>
<feature type="region of interest" description="Disordered" evidence="1">
    <location>
        <begin position="205"/>
        <end position="232"/>
    </location>
</feature>
<evidence type="ECO:0000313" key="3">
    <source>
        <dbReference type="Proteomes" id="UP001230188"/>
    </source>
</evidence>
<dbReference type="EMBL" id="JAQMWT010000093">
    <property type="protein sequence ID" value="KAJ8610843.1"/>
    <property type="molecule type" value="Genomic_DNA"/>
</dbReference>
<reference evidence="2" key="1">
    <citation type="submission" date="2023-01" db="EMBL/GenBank/DDBJ databases">
        <title>Metagenome sequencing of chrysophaentin producing Chrysophaeum taylorii.</title>
        <authorList>
            <person name="Davison J."/>
            <person name="Bewley C."/>
        </authorList>
    </citation>
    <scope>NUCLEOTIDE SEQUENCE</scope>
    <source>
        <strain evidence="2">NIES-1699</strain>
    </source>
</reference>
<evidence type="ECO:0000313" key="2">
    <source>
        <dbReference type="EMBL" id="KAJ8610843.1"/>
    </source>
</evidence>
<protein>
    <submittedName>
        <fullName evidence="2">Uncharacterized protein</fullName>
    </submittedName>
</protein>
<dbReference type="AlphaFoldDB" id="A0AAD7UN08"/>
<gene>
    <name evidence="2" type="ORF">CTAYLR_006462</name>
</gene>
<feature type="non-terminal residue" evidence="2">
    <location>
        <position position="267"/>
    </location>
</feature>
<comment type="caution">
    <text evidence="2">The sequence shown here is derived from an EMBL/GenBank/DDBJ whole genome shotgun (WGS) entry which is preliminary data.</text>
</comment>
<organism evidence="2 3">
    <name type="scientific">Chrysophaeum taylorii</name>
    <dbReference type="NCBI Taxonomy" id="2483200"/>
    <lineage>
        <taxon>Eukaryota</taxon>
        <taxon>Sar</taxon>
        <taxon>Stramenopiles</taxon>
        <taxon>Ochrophyta</taxon>
        <taxon>Pelagophyceae</taxon>
        <taxon>Pelagomonadales</taxon>
        <taxon>Pelagomonadaceae</taxon>
        <taxon>Chrysophaeum</taxon>
    </lineage>
</organism>
<dbReference type="Proteomes" id="UP001230188">
    <property type="component" value="Unassembled WGS sequence"/>
</dbReference>
<keyword evidence="3" id="KW-1185">Reference proteome</keyword>
<accession>A0AAD7UN08</accession>
<proteinExistence type="predicted"/>
<name>A0AAD7UN08_9STRA</name>
<sequence length="267" mass="30634">QHQALRKLRHLVVAKAPELDATRPRRRRRLQKTKRASCRGRVAFARFRAAIERRRARDAERRARVAACRAVRALWRNRNAAVVQRCALRAAAAFYYVDERRLTSIVRERCYAKVWLGSVVTRASLRVYADWSRRRLRRRRRLQASHSGWTRSRRAMHTWLDFLDRRRAERLAAASTLAPVFRAWRSLAANGHLVRLKTASSYELLTPGDSSSEKTSRHQGGPSEWSDLQGSLHHHDCRVDGGESAISMLLKLAASPNETHGDFGEAA</sequence>